<dbReference type="OrthoDB" id="62952at2759"/>
<dbReference type="AlphaFoldDB" id="A0A9Q8PFT9"/>
<dbReference type="PANTHER" id="PTHR42085:SF2">
    <property type="entry name" value="F-BOX DOMAIN-CONTAINING PROTEIN"/>
    <property type="match status" value="1"/>
</dbReference>
<dbReference type="InterPro" id="IPR038883">
    <property type="entry name" value="AN11006-like"/>
</dbReference>
<dbReference type="KEGG" id="ffu:CLAFUR5_09614"/>
<reference evidence="1" key="2">
    <citation type="journal article" date="2022" name="Microb. Genom.">
        <title>A chromosome-scale genome assembly of the tomato pathogen Cladosporium fulvum reveals a compartmentalized genome architecture and the presence of a dispensable chromosome.</title>
        <authorList>
            <person name="Zaccaron A.Z."/>
            <person name="Chen L.H."/>
            <person name="Samaras A."/>
            <person name="Stergiopoulos I."/>
        </authorList>
    </citation>
    <scope>NUCLEOTIDE SEQUENCE</scope>
    <source>
        <strain evidence="1">Race5_Kim</strain>
    </source>
</reference>
<keyword evidence="2" id="KW-1185">Reference proteome</keyword>
<name>A0A9Q8PFT9_PASFU</name>
<gene>
    <name evidence="1" type="ORF">CLAFUR5_09614</name>
</gene>
<proteinExistence type="predicted"/>
<dbReference type="PANTHER" id="PTHR42085">
    <property type="entry name" value="F-BOX DOMAIN-CONTAINING PROTEIN"/>
    <property type="match status" value="1"/>
</dbReference>
<organism evidence="1 2">
    <name type="scientific">Passalora fulva</name>
    <name type="common">Tomato leaf mold</name>
    <name type="synonym">Cladosporium fulvum</name>
    <dbReference type="NCBI Taxonomy" id="5499"/>
    <lineage>
        <taxon>Eukaryota</taxon>
        <taxon>Fungi</taxon>
        <taxon>Dikarya</taxon>
        <taxon>Ascomycota</taxon>
        <taxon>Pezizomycotina</taxon>
        <taxon>Dothideomycetes</taxon>
        <taxon>Dothideomycetidae</taxon>
        <taxon>Mycosphaerellales</taxon>
        <taxon>Mycosphaerellaceae</taxon>
        <taxon>Fulvia</taxon>
    </lineage>
</organism>
<dbReference type="Proteomes" id="UP000756132">
    <property type="component" value="Chromosome 9"/>
</dbReference>
<dbReference type="RefSeq" id="XP_047766074.1">
    <property type="nucleotide sequence ID" value="XM_047908762.1"/>
</dbReference>
<accession>A0A9Q8PFT9</accession>
<sequence>MAMSSIRMFIRERLLRLWRTLKGARRGAKTLYQDAGAQTTDRDSREPTIALQPQSRLLSLPAEIRNMIYLDVLEVRSWPFHVSITPAQHELPGLLRVCAQIRHEAMPIFFKNNAFSYNVIDLKPIAPLHSSDHWSVQSYNGVGLNDSKASYAKFSGRAD</sequence>
<dbReference type="GeneID" id="71989492"/>
<reference evidence="1" key="1">
    <citation type="submission" date="2021-12" db="EMBL/GenBank/DDBJ databases">
        <authorList>
            <person name="Zaccaron A."/>
            <person name="Stergiopoulos I."/>
        </authorList>
    </citation>
    <scope>NUCLEOTIDE SEQUENCE</scope>
    <source>
        <strain evidence="1">Race5_Kim</strain>
    </source>
</reference>
<dbReference type="EMBL" id="CP090171">
    <property type="protein sequence ID" value="UJO21708.1"/>
    <property type="molecule type" value="Genomic_DNA"/>
</dbReference>
<protein>
    <recommendedName>
        <fullName evidence="3">F-box domain-containing protein</fullName>
    </recommendedName>
</protein>
<evidence type="ECO:0008006" key="3">
    <source>
        <dbReference type="Google" id="ProtNLM"/>
    </source>
</evidence>
<evidence type="ECO:0000313" key="2">
    <source>
        <dbReference type="Proteomes" id="UP000756132"/>
    </source>
</evidence>
<evidence type="ECO:0000313" key="1">
    <source>
        <dbReference type="EMBL" id="UJO21708.1"/>
    </source>
</evidence>